<protein>
    <submittedName>
        <fullName evidence="1">Uncharacterized protein</fullName>
    </submittedName>
</protein>
<dbReference type="Proteomes" id="UP000217726">
    <property type="component" value="Unassembled WGS sequence"/>
</dbReference>
<evidence type="ECO:0000313" key="1">
    <source>
        <dbReference type="EMBL" id="SNY14516.1"/>
    </source>
</evidence>
<accession>A0A285FW32</accession>
<gene>
    <name evidence="2" type="ORF">C7960_0605</name>
    <name evidence="1" type="ORF">SAMN06295989_10436</name>
</gene>
<sequence length="211" mass="23660">MSTNNTLKGGLFILGILSIALVGMALANDFSTNENVGITIESHAELESVSHEYLKNESDVILTGTVTEILPSKWNTIDGKRSSKSVHDLKWHDMIYTDVVVAVDEYHKNPLNKKEVVVRIFSGTVGKDSFVLDSEPSFSLNEKVFLYLVEDNWEYTKNMGPKHYFVLGSMQGKYTLTDDGKAIRPDEVVAFEELLLPLENAEEHFVAEESK</sequence>
<organism evidence="1 3">
    <name type="scientific">Methanohalophilus euhalobius</name>
    <dbReference type="NCBI Taxonomy" id="51203"/>
    <lineage>
        <taxon>Archaea</taxon>
        <taxon>Methanobacteriati</taxon>
        <taxon>Methanobacteriota</taxon>
        <taxon>Stenosarchaea group</taxon>
        <taxon>Methanomicrobia</taxon>
        <taxon>Methanosarcinales</taxon>
        <taxon>Methanosarcinaceae</taxon>
        <taxon>Methanohalophilus</taxon>
    </lineage>
</organism>
<reference evidence="3" key="1">
    <citation type="submission" date="2017-09" db="EMBL/GenBank/DDBJ databases">
        <authorList>
            <person name="Varghese N."/>
            <person name="Submissions S."/>
        </authorList>
    </citation>
    <scope>NUCLEOTIDE SEQUENCE [LARGE SCALE GENOMIC DNA]</scope>
    <source>
        <strain evidence="3">WG-1MB</strain>
    </source>
</reference>
<evidence type="ECO:0000313" key="2">
    <source>
        <dbReference type="EMBL" id="TCL11453.1"/>
    </source>
</evidence>
<dbReference type="AlphaFoldDB" id="A0A285FW32"/>
<reference evidence="2 4" key="3">
    <citation type="submission" date="2019-03" db="EMBL/GenBank/DDBJ databases">
        <title>Subsurface microbial communities from deep shales in Ohio and West Virginia, USA.</title>
        <authorList>
            <person name="Wrighton K."/>
        </authorList>
    </citation>
    <scope>NUCLEOTIDE SEQUENCE [LARGE SCALE GENOMIC DNA]</scope>
    <source>
        <strain evidence="2 4">WG1_MB</strain>
    </source>
</reference>
<dbReference type="EMBL" id="OBDR01000004">
    <property type="protein sequence ID" value="SNY14516.1"/>
    <property type="molecule type" value="Genomic_DNA"/>
</dbReference>
<reference evidence="1" key="2">
    <citation type="submission" date="2017-09" db="EMBL/GenBank/DDBJ databases">
        <authorList>
            <person name="Ehlers B."/>
            <person name="Leendertz F.H."/>
        </authorList>
    </citation>
    <scope>NUCLEOTIDE SEQUENCE [LARGE SCALE GENOMIC DNA]</scope>
    <source>
        <strain evidence="1">WG-1MB</strain>
    </source>
</reference>
<keyword evidence="3" id="KW-1185">Reference proteome</keyword>
<dbReference type="RefSeq" id="WP_243641484.1">
    <property type="nucleotide sequence ID" value="NZ_OBDR01000004.1"/>
</dbReference>
<proteinExistence type="predicted"/>
<dbReference type="EMBL" id="SMMS01000001">
    <property type="protein sequence ID" value="TCL11453.1"/>
    <property type="molecule type" value="Genomic_DNA"/>
</dbReference>
<dbReference type="Proteomes" id="UP000295404">
    <property type="component" value="Unassembled WGS sequence"/>
</dbReference>
<evidence type="ECO:0000313" key="4">
    <source>
        <dbReference type="Proteomes" id="UP000295404"/>
    </source>
</evidence>
<evidence type="ECO:0000313" key="3">
    <source>
        <dbReference type="Proteomes" id="UP000217726"/>
    </source>
</evidence>
<name>A0A285FW32_9EURY</name>